<feature type="region of interest" description="Disordered" evidence="5">
    <location>
        <begin position="342"/>
        <end position="365"/>
    </location>
</feature>
<dbReference type="SUPFAM" id="SSF52540">
    <property type="entry name" value="P-loop containing nucleoside triphosphate hydrolases"/>
    <property type="match status" value="1"/>
</dbReference>
<protein>
    <submittedName>
        <fullName evidence="7">Oligopeptide/dipeptide ABC transporter ATP-binding protein</fullName>
    </submittedName>
</protein>
<dbReference type="Pfam" id="PF08352">
    <property type="entry name" value="oligo_HPY"/>
    <property type="match status" value="1"/>
</dbReference>
<accession>A0ABV6UJ52</accession>
<evidence type="ECO:0000256" key="5">
    <source>
        <dbReference type="SAM" id="MobiDB-lite"/>
    </source>
</evidence>
<dbReference type="SMART" id="SM00382">
    <property type="entry name" value="AAA"/>
    <property type="match status" value="1"/>
</dbReference>
<keyword evidence="2" id="KW-0813">Transport</keyword>
<comment type="similarity">
    <text evidence="1">Belongs to the ABC transporter superfamily.</text>
</comment>
<organism evidence="7 8">
    <name type="scientific">Streptacidiphilus cavernicola</name>
    <dbReference type="NCBI Taxonomy" id="3342716"/>
    <lineage>
        <taxon>Bacteria</taxon>
        <taxon>Bacillati</taxon>
        <taxon>Actinomycetota</taxon>
        <taxon>Actinomycetes</taxon>
        <taxon>Kitasatosporales</taxon>
        <taxon>Streptomycetaceae</taxon>
        <taxon>Streptacidiphilus</taxon>
    </lineage>
</organism>
<dbReference type="GO" id="GO:0005524">
    <property type="term" value="F:ATP binding"/>
    <property type="evidence" value="ECO:0007669"/>
    <property type="project" value="UniProtKB-KW"/>
</dbReference>
<feature type="domain" description="ABC transporter" evidence="6">
    <location>
        <begin position="21"/>
        <end position="266"/>
    </location>
</feature>
<dbReference type="InterPro" id="IPR003439">
    <property type="entry name" value="ABC_transporter-like_ATP-bd"/>
</dbReference>
<evidence type="ECO:0000256" key="1">
    <source>
        <dbReference type="ARBA" id="ARBA00005417"/>
    </source>
</evidence>
<evidence type="ECO:0000313" key="8">
    <source>
        <dbReference type="Proteomes" id="UP001592528"/>
    </source>
</evidence>
<evidence type="ECO:0000256" key="2">
    <source>
        <dbReference type="ARBA" id="ARBA00022448"/>
    </source>
</evidence>
<gene>
    <name evidence="7" type="ORF">ACEZDJ_09285</name>
</gene>
<proteinExistence type="inferred from homology"/>
<dbReference type="InterPro" id="IPR017871">
    <property type="entry name" value="ABC_transporter-like_CS"/>
</dbReference>
<dbReference type="Proteomes" id="UP001592528">
    <property type="component" value="Unassembled WGS sequence"/>
</dbReference>
<dbReference type="InterPro" id="IPR013563">
    <property type="entry name" value="Oligopep_ABC_C"/>
</dbReference>
<keyword evidence="3" id="KW-0547">Nucleotide-binding</keyword>
<dbReference type="InterPro" id="IPR050319">
    <property type="entry name" value="ABC_transp_ATP-bind"/>
</dbReference>
<dbReference type="InterPro" id="IPR027417">
    <property type="entry name" value="P-loop_NTPase"/>
</dbReference>
<keyword evidence="4 7" id="KW-0067">ATP-binding</keyword>
<evidence type="ECO:0000256" key="4">
    <source>
        <dbReference type="ARBA" id="ARBA00022840"/>
    </source>
</evidence>
<feature type="region of interest" description="Disordered" evidence="5">
    <location>
        <begin position="272"/>
        <end position="298"/>
    </location>
</feature>
<name>A0ABV6UJ52_9ACTN</name>
<dbReference type="RefSeq" id="WP_063757615.1">
    <property type="nucleotide sequence ID" value="NZ_JBHEZZ010000004.1"/>
</dbReference>
<keyword evidence="8" id="KW-1185">Reference proteome</keyword>
<dbReference type="CDD" id="cd03257">
    <property type="entry name" value="ABC_NikE_OppD_transporters"/>
    <property type="match status" value="1"/>
</dbReference>
<dbReference type="Pfam" id="PF00005">
    <property type="entry name" value="ABC_tran"/>
    <property type="match status" value="1"/>
</dbReference>
<reference evidence="7 8" key="1">
    <citation type="submission" date="2024-09" db="EMBL/GenBank/DDBJ databases">
        <authorList>
            <person name="Lee S.D."/>
        </authorList>
    </citation>
    <scope>NUCLEOTIDE SEQUENCE [LARGE SCALE GENOMIC DNA]</scope>
    <source>
        <strain evidence="7 8">N1-5</strain>
    </source>
</reference>
<feature type="compositionally biased region" description="Basic and acidic residues" evidence="5">
    <location>
        <begin position="352"/>
        <end position="365"/>
    </location>
</feature>
<comment type="caution">
    <text evidence="7">The sequence shown here is derived from an EMBL/GenBank/DDBJ whole genome shotgun (WGS) entry which is preliminary data.</text>
</comment>
<dbReference type="NCBIfam" id="TIGR01727">
    <property type="entry name" value="oligo_HPY"/>
    <property type="match status" value="1"/>
</dbReference>
<evidence type="ECO:0000313" key="7">
    <source>
        <dbReference type="EMBL" id="MFC1401480.1"/>
    </source>
</evidence>
<evidence type="ECO:0000256" key="3">
    <source>
        <dbReference type="ARBA" id="ARBA00022741"/>
    </source>
</evidence>
<dbReference type="Gene3D" id="3.40.50.300">
    <property type="entry name" value="P-loop containing nucleotide triphosphate hydrolases"/>
    <property type="match status" value="1"/>
</dbReference>
<evidence type="ECO:0000259" key="6">
    <source>
        <dbReference type="PROSITE" id="PS50893"/>
    </source>
</evidence>
<dbReference type="PANTHER" id="PTHR43776">
    <property type="entry name" value="TRANSPORT ATP-BINDING PROTEIN"/>
    <property type="match status" value="1"/>
</dbReference>
<dbReference type="PANTHER" id="PTHR43776:SF7">
    <property type="entry name" value="D,D-DIPEPTIDE TRANSPORT ATP-BINDING PROTEIN DDPF-RELATED"/>
    <property type="match status" value="1"/>
</dbReference>
<dbReference type="PROSITE" id="PS00211">
    <property type="entry name" value="ABC_TRANSPORTER_1"/>
    <property type="match status" value="1"/>
</dbReference>
<dbReference type="PROSITE" id="PS50893">
    <property type="entry name" value="ABC_TRANSPORTER_2"/>
    <property type="match status" value="1"/>
</dbReference>
<dbReference type="EMBL" id="JBHEZZ010000004">
    <property type="protein sequence ID" value="MFC1401480.1"/>
    <property type="molecule type" value="Genomic_DNA"/>
</dbReference>
<dbReference type="InterPro" id="IPR003593">
    <property type="entry name" value="AAA+_ATPase"/>
</dbReference>
<sequence>MTGTDIDTGNATGRADTVPLLETEGLTVRYHRGRRRPALTAVHGVGLTVGRGETVALVGESGSGKSSVGNAVLGLTPVDSGSIRFDGEDITRADPRRRRALTAQIQAVFQDPYGSLNPVRTIGQSLVEPLLAHRRPDAGAPRDQVAAALERVGLPAGAADRYPAHFSGGQRQRIAIARALIVRPRLIVCDEPTSALDLSIQAQVINLLNRVQRDLGVSYLFITHDLALIRHIAHRVVVLYGGHVMEAGPTEQVCDRPRHPYAQALLAAAPVPDPEEQAVRRSGRPSRGTAGAGAGSAGPAVGCPFAPRCPYAAEPCRRIRPPLESVDGGQLACLRYPEIAEPSAVRGPGSRQPEEIPHADARPLP</sequence>